<protein>
    <submittedName>
        <fullName evidence="1">HEPN domain-containing protein</fullName>
    </submittedName>
</protein>
<accession>A0AAP4Q042</accession>
<dbReference type="RefSeq" id="WP_301344324.1">
    <property type="nucleotide sequence ID" value="NZ_JAPZCV010000029.1"/>
</dbReference>
<evidence type="ECO:0000313" key="1">
    <source>
        <dbReference type="EMBL" id="MDN5133093.1"/>
    </source>
</evidence>
<dbReference type="Proteomes" id="UP001171508">
    <property type="component" value="Unassembled WGS sequence"/>
</dbReference>
<evidence type="ECO:0000313" key="2">
    <source>
        <dbReference type="Proteomes" id="UP001171508"/>
    </source>
</evidence>
<proteinExistence type="predicted"/>
<reference evidence="1" key="1">
    <citation type="journal article" date="2023" name="Microorganisms">
        <title>Genomic Characterization of Arcobacter butzleri Strains Isolated from Various Sources in Lithuania.</title>
        <authorList>
            <person name="Uljanovas D."/>
            <person name="Golz G."/>
            <person name="Fleischmann S."/>
            <person name="Kudirkiene E."/>
            <person name="Kasetiene N."/>
            <person name="Grineviciene A."/>
            <person name="Tamuleviciene E."/>
            <person name="Aksomaitiene J."/>
            <person name="Alter T."/>
            <person name="Malakauskas M."/>
        </authorList>
    </citation>
    <scope>NUCLEOTIDE SEQUENCE</scope>
    <source>
        <strain evidence="1">H19</strain>
    </source>
</reference>
<dbReference type="EMBL" id="JAQJJM010000029">
    <property type="protein sequence ID" value="MDN5133093.1"/>
    <property type="molecule type" value="Genomic_DNA"/>
</dbReference>
<reference evidence="1" key="2">
    <citation type="submission" date="2023-01" db="EMBL/GenBank/DDBJ databases">
        <authorList>
            <person name="Uljanovas D."/>
        </authorList>
    </citation>
    <scope>NUCLEOTIDE SEQUENCE</scope>
    <source>
        <strain evidence="1">H19</strain>
    </source>
</reference>
<dbReference type="AlphaFoldDB" id="A0AAP4Q042"/>
<gene>
    <name evidence="1" type="ORF">PJV92_10205</name>
</gene>
<organism evidence="1 2">
    <name type="scientific">Aliarcobacter butzleri</name>
    <dbReference type="NCBI Taxonomy" id="28197"/>
    <lineage>
        <taxon>Bacteria</taxon>
        <taxon>Pseudomonadati</taxon>
        <taxon>Campylobacterota</taxon>
        <taxon>Epsilonproteobacteria</taxon>
        <taxon>Campylobacterales</taxon>
        <taxon>Arcobacteraceae</taxon>
        <taxon>Aliarcobacter</taxon>
    </lineage>
</organism>
<name>A0AAP4Q042_9BACT</name>
<sequence length="386" mass="45628">METGKLYEILNNLLILKVNNLSNSQDYKLLLEIVFLFNNKVSEHFSRKTITKYIEEQLNNQKIKEQLFDESINNSFFERFEKQEPFDRFIVAPISGIILEKKDKISISNFEIGRRSQLKNNILLFPENKNHVHKYYISVKISKIYDENIAIEKAKNMFFDFIRLISFISGNPNRNIQIKTEMPDYELFPNGSFYIETTYYSSLIEMKEQITSMSIENRLCQAIPLDNEFFYNNEDFKKLWILYKDYKSEKEISDLELRILNASIAIGESLLNKNNLDSTLYASIALERLFTFSDKNIKKTLAFLCASIVSKEKEAFLKAEDITKTFYNLRSKIVHGGNYDNIKNDYIIIIMYVRMIVKELLNNTKYENIKNTKELFDFFKSQNPKI</sequence>
<comment type="caution">
    <text evidence="1">The sequence shown here is derived from an EMBL/GenBank/DDBJ whole genome shotgun (WGS) entry which is preliminary data.</text>
</comment>